<dbReference type="Proteomes" id="UP000660885">
    <property type="component" value="Unassembled WGS sequence"/>
</dbReference>
<comment type="caution">
    <text evidence="1">The sequence shown here is derived from an EMBL/GenBank/DDBJ whole genome shotgun (WGS) entry which is preliminary data.</text>
</comment>
<reference evidence="1 2" key="1">
    <citation type="submission" date="2021-01" db="EMBL/GenBank/DDBJ databases">
        <title>Belnapia mucosa sp. nov. and Belnapia arida sp. nov., isolated from the Tabernas Desert (Almeria, Spain).</title>
        <authorList>
            <person name="Molina-Menor E."/>
            <person name="Vidal-Verdu A."/>
            <person name="Calonge A."/>
            <person name="Satari L."/>
            <person name="Pereto J."/>
            <person name="Porcar M."/>
        </authorList>
    </citation>
    <scope>NUCLEOTIDE SEQUENCE [LARGE SCALE GENOMIC DNA]</scope>
    <source>
        <strain evidence="1 2">T18</strain>
    </source>
</reference>
<sequence length="108" mass="11506">MPAVPPPLAASRVFIHQPASATDGAAEALARRLDRQGVAVAAIRPVRVTPSAPEIRYFYEADKAAALDLVPILAGLAWRVRDFSSYAKPPRPGTLEMWLPGSMAVSGN</sequence>
<name>A0ABS1U810_9PROT</name>
<accession>A0ABS1U810</accession>
<organism evidence="1 2">
    <name type="scientific">Belnapia arida</name>
    <dbReference type="NCBI Taxonomy" id="2804533"/>
    <lineage>
        <taxon>Bacteria</taxon>
        <taxon>Pseudomonadati</taxon>
        <taxon>Pseudomonadota</taxon>
        <taxon>Alphaproteobacteria</taxon>
        <taxon>Acetobacterales</taxon>
        <taxon>Roseomonadaceae</taxon>
        <taxon>Belnapia</taxon>
    </lineage>
</organism>
<evidence type="ECO:0000313" key="2">
    <source>
        <dbReference type="Proteomes" id="UP000660885"/>
    </source>
</evidence>
<dbReference type="RefSeq" id="WP_202834035.1">
    <property type="nucleotide sequence ID" value="NZ_JAETWB010000017.1"/>
</dbReference>
<keyword evidence="2" id="KW-1185">Reference proteome</keyword>
<protein>
    <submittedName>
        <fullName evidence="1">Uncharacterized protein</fullName>
    </submittedName>
</protein>
<dbReference type="EMBL" id="JAETWB010000017">
    <property type="protein sequence ID" value="MBL6080810.1"/>
    <property type="molecule type" value="Genomic_DNA"/>
</dbReference>
<gene>
    <name evidence="1" type="ORF">JMJ56_22605</name>
</gene>
<proteinExistence type="predicted"/>
<evidence type="ECO:0000313" key="1">
    <source>
        <dbReference type="EMBL" id="MBL6080810.1"/>
    </source>
</evidence>